<keyword evidence="4" id="KW-1185">Reference proteome</keyword>
<gene>
    <name evidence="3" type="ORF">JFN88_21285</name>
</gene>
<dbReference type="InterPro" id="IPR036390">
    <property type="entry name" value="WH_DNA-bd_sf"/>
</dbReference>
<protein>
    <submittedName>
        <fullName evidence="3">HTH domain-containing protein</fullName>
    </submittedName>
</protein>
<evidence type="ECO:0000313" key="3">
    <source>
        <dbReference type="EMBL" id="MBJ6363750.1"/>
    </source>
</evidence>
<dbReference type="RefSeq" id="WP_199021267.1">
    <property type="nucleotide sequence ID" value="NZ_JAELUP010000103.1"/>
</dbReference>
<feature type="domain" description="WYL" evidence="2">
    <location>
        <begin position="138"/>
        <end position="203"/>
    </location>
</feature>
<evidence type="ECO:0000259" key="2">
    <source>
        <dbReference type="Pfam" id="PF13280"/>
    </source>
</evidence>
<dbReference type="AlphaFoldDB" id="A0A934J6F7"/>
<comment type="caution">
    <text evidence="3">The sequence shown here is derived from an EMBL/GenBank/DDBJ whole genome shotgun (WGS) entry which is preliminary data.</text>
</comment>
<dbReference type="InterPro" id="IPR051534">
    <property type="entry name" value="CBASS_pafABC_assoc_protein"/>
</dbReference>
<organism evidence="3 4">
    <name type="scientific">Paenibacillus roseus</name>
    <dbReference type="NCBI Taxonomy" id="2798579"/>
    <lineage>
        <taxon>Bacteria</taxon>
        <taxon>Bacillati</taxon>
        <taxon>Bacillota</taxon>
        <taxon>Bacilli</taxon>
        <taxon>Bacillales</taxon>
        <taxon>Paenibacillaceae</taxon>
        <taxon>Paenibacillus</taxon>
    </lineage>
</organism>
<evidence type="ECO:0000259" key="1">
    <source>
        <dbReference type="Pfam" id="PF08279"/>
    </source>
</evidence>
<dbReference type="Proteomes" id="UP000640274">
    <property type="component" value="Unassembled WGS sequence"/>
</dbReference>
<name>A0A934J6F7_9BACL</name>
<dbReference type="Pfam" id="PF13280">
    <property type="entry name" value="WYL"/>
    <property type="match status" value="1"/>
</dbReference>
<dbReference type="EMBL" id="JAELUP010000103">
    <property type="protein sequence ID" value="MBJ6363750.1"/>
    <property type="molecule type" value="Genomic_DNA"/>
</dbReference>
<dbReference type="PANTHER" id="PTHR34580:SF1">
    <property type="entry name" value="PROTEIN PAFC"/>
    <property type="match status" value="1"/>
</dbReference>
<dbReference type="PANTHER" id="PTHR34580">
    <property type="match status" value="1"/>
</dbReference>
<dbReference type="InterPro" id="IPR026881">
    <property type="entry name" value="WYL_dom"/>
</dbReference>
<feature type="domain" description="Helix-turn-helix type 11" evidence="1">
    <location>
        <begin position="6"/>
        <end position="60"/>
    </location>
</feature>
<reference evidence="3" key="1">
    <citation type="submission" date="2020-12" db="EMBL/GenBank/DDBJ databases">
        <authorList>
            <person name="Huq M.A."/>
        </authorList>
    </citation>
    <scope>NUCLEOTIDE SEQUENCE</scope>
    <source>
        <strain evidence="3">MAHUQ-46</strain>
    </source>
</reference>
<dbReference type="Gene3D" id="1.10.10.10">
    <property type="entry name" value="Winged helix-like DNA-binding domain superfamily/Winged helix DNA-binding domain"/>
    <property type="match status" value="1"/>
</dbReference>
<sequence>MKRSDRLMAIVLALGQHKETAASLADKLEVSRRTILRDIQSLTELGVPVYALNGVKGGYRLMEGYTLPPLQLDTNEALTLLLSLDSMTAYADTPFNKERWTVMDKVKSILSPETLNKVAPLLKHMTVEVPRRSYTVPHLSRLMELTAQAKWVSVFYRSQSHQRTLLIRPQRIYAAHGFWYCETYSQIHREERLLRVDRMSQVEEAEPPPTLPDLPELGQDYVLQQDYVCEENSSGGLDASKRNFPALARTSFTLKAKLTYRGMLEVERDEHLGEKLVMIAEDEWLLEGELPVSEWDWTVRLFYFLGTDAYIIAPSALGEAVAIKARATLRHYSNTEKENRS</sequence>
<evidence type="ECO:0000313" key="4">
    <source>
        <dbReference type="Proteomes" id="UP000640274"/>
    </source>
</evidence>
<dbReference type="InterPro" id="IPR036388">
    <property type="entry name" value="WH-like_DNA-bd_sf"/>
</dbReference>
<proteinExistence type="predicted"/>
<dbReference type="SUPFAM" id="SSF46785">
    <property type="entry name" value="Winged helix' DNA-binding domain"/>
    <property type="match status" value="1"/>
</dbReference>
<dbReference type="InterPro" id="IPR013196">
    <property type="entry name" value="HTH_11"/>
</dbReference>
<dbReference type="Pfam" id="PF08279">
    <property type="entry name" value="HTH_11"/>
    <property type="match status" value="1"/>
</dbReference>
<dbReference type="PROSITE" id="PS52050">
    <property type="entry name" value="WYL"/>
    <property type="match status" value="1"/>
</dbReference>
<accession>A0A934J6F7</accession>